<accession>A0A2H5QNR8</accession>
<dbReference type="EMBL" id="BDQV01000558">
    <property type="protein sequence ID" value="GAY66243.1"/>
    <property type="molecule type" value="Genomic_DNA"/>
</dbReference>
<dbReference type="Proteomes" id="UP000236630">
    <property type="component" value="Unassembled WGS sequence"/>
</dbReference>
<dbReference type="AlphaFoldDB" id="A0A2H5QNR8"/>
<protein>
    <submittedName>
        <fullName evidence="1">Uncharacterized protein</fullName>
    </submittedName>
</protein>
<reference evidence="1 2" key="1">
    <citation type="journal article" date="2017" name="Front. Genet.">
        <title>Draft sequencing of the heterozygous diploid genome of Satsuma (Citrus unshiu Marc.) using a hybrid assembly approach.</title>
        <authorList>
            <person name="Shimizu T."/>
            <person name="Tanizawa Y."/>
            <person name="Mochizuki T."/>
            <person name="Nagasaki H."/>
            <person name="Yoshioka T."/>
            <person name="Toyoda A."/>
            <person name="Fujiyama A."/>
            <person name="Kaminuma E."/>
            <person name="Nakamura Y."/>
        </authorList>
    </citation>
    <scope>NUCLEOTIDE SEQUENCE [LARGE SCALE GENOMIC DNA]</scope>
    <source>
        <strain evidence="2">cv. Miyagawa wase</strain>
    </source>
</reference>
<organism evidence="1 2">
    <name type="scientific">Citrus unshiu</name>
    <name type="common">Satsuma mandarin</name>
    <name type="synonym">Citrus nobilis var. unshiu</name>
    <dbReference type="NCBI Taxonomy" id="55188"/>
    <lineage>
        <taxon>Eukaryota</taxon>
        <taxon>Viridiplantae</taxon>
        <taxon>Streptophyta</taxon>
        <taxon>Embryophyta</taxon>
        <taxon>Tracheophyta</taxon>
        <taxon>Spermatophyta</taxon>
        <taxon>Magnoliopsida</taxon>
        <taxon>eudicotyledons</taxon>
        <taxon>Gunneridae</taxon>
        <taxon>Pentapetalae</taxon>
        <taxon>rosids</taxon>
        <taxon>malvids</taxon>
        <taxon>Sapindales</taxon>
        <taxon>Rutaceae</taxon>
        <taxon>Aurantioideae</taxon>
        <taxon>Citrus</taxon>
    </lineage>
</organism>
<gene>
    <name evidence="1" type="ORF">CUMW_247180</name>
</gene>
<proteinExistence type="predicted"/>
<comment type="caution">
    <text evidence="1">The sequence shown here is derived from an EMBL/GenBank/DDBJ whole genome shotgun (WGS) entry which is preliminary data.</text>
</comment>
<name>A0A2H5QNR8_CITUN</name>
<evidence type="ECO:0000313" key="1">
    <source>
        <dbReference type="EMBL" id="GAY66243.1"/>
    </source>
</evidence>
<evidence type="ECO:0000313" key="2">
    <source>
        <dbReference type="Proteomes" id="UP000236630"/>
    </source>
</evidence>
<keyword evidence="2" id="KW-1185">Reference proteome</keyword>
<sequence>MVVLNKSINKVTSSKREQEEKLLLYEFVDNGSLASKFHGTLHTCLFESILSGDQDSLGQEFLLSSS</sequence>